<dbReference type="RefSeq" id="XP_020906751.1">
    <property type="nucleotide sequence ID" value="XM_021051092.2"/>
</dbReference>
<accession>A0A913XMM5</accession>
<dbReference type="GO" id="GO:0005886">
    <property type="term" value="C:plasma membrane"/>
    <property type="evidence" value="ECO:0007669"/>
    <property type="project" value="UniProtKB-SubCell"/>
</dbReference>
<dbReference type="OMA" id="YCIRIDE"/>
<evidence type="ECO:0000256" key="1">
    <source>
        <dbReference type="ARBA" id="ARBA00004651"/>
    </source>
</evidence>
<dbReference type="KEGG" id="epa:110244864"/>
<feature type="transmembrane region" description="Helical" evidence="6">
    <location>
        <begin position="55"/>
        <end position="82"/>
    </location>
</feature>
<dbReference type="AlphaFoldDB" id="A0A913XMM5"/>
<proteinExistence type="predicted"/>
<dbReference type="PANTHER" id="PTHR22750">
    <property type="entry name" value="G-PROTEIN COUPLED RECEPTOR"/>
    <property type="match status" value="1"/>
</dbReference>
<dbReference type="Gene3D" id="1.20.1070.10">
    <property type="entry name" value="Rhodopsin 7-helix transmembrane proteins"/>
    <property type="match status" value="1"/>
</dbReference>
<feature type="transmembrane region" description="Helical" evidence="6">
    <location>
        <begin position="94"/>
        <end position="115"/>
    </location>
</feature>
<name>A0A913XMM5_EXADI</name>
<keyword evidence="3 6" id="KW-0812">Transmembrane</keyword>
<evidence type="ECO:0000256" key="4">
    <source>
        <dbReference type="ARBA" id="ARBA00022989"/>
    </source>
</evidence>
<evidence type="ECO:0000313" key="9">
    <source>
        <dbReference type="Proteomes" id="UP000887567"/>
    </source>
</evidence>
<dbReference type="GO" id="GO:0004930">
    <property type="term" value="F:G protein-coupled receptor activity"/>
    <property type="evidence" value="ECO:0007669"/>
    <property type="project" value="InterPro"/>
</dbReference>
<sequence length="293" mass="33272">MNVSSKIPLLAHEYNFLLSMVVVNALVALLATFCNFLVILTLLKTPTIRTPSNVLVLGLAITDFITGCVLIPCYCVFLSTIMTNNKHSEIVRRAAFGLGSILLVASFYNVMVITGDRLLAVTLHLRYNNFVTNRRYTIALCCIWVLGFLTGSFRILYENQLFMKLIFFILFFISIDVNIVFLVKISRVVRKHTLQIHSQQRWATPSISTNIPRYKKSINTMYLLIGAFVLCYSPYLVQVAMAAVKKPSTDSVPVFKIIAQSILMANSLVNPIIYCIRIDEIRRNTLKIFSRLR</sequence>
<evidence type="ECO:0000259" key="7">
    <source>
        <dbReference type="PROSITE" id="PS50262"/>
    </source>
</evidence>
<feature type="transmembrane region" description="Helical" evidence="6">
    <location>
        <begin position="162"/>
        <end position="183"/>
    </location>
</feature>
<feature type="transmembrane region" description="Helical" evidence="6">
    <location>
        <begin position="16"/>
        <end position="43"/>
    </location>
</feature>
<keyword evidence="5 6" id="KW-0472">Membrane</keyword>
<dbReference type="Proteomes" id="UP000887567">
    <property type="component" value="Unplaced"/>
</dbReference>
<dbReference type="PROSITE" id="PS50262">
    <property type="entry name" value="G_PROTEIN_RECEP_F1_2"/>
    <property type="match status" value="1"/>
</dbReference>
<dbReference type="EnsemblMetazoa" id="XM_021051092.2">
    <property type="protein sequence ID" value="XP_020906751.1"/>
    <property type="gene ID" value="LOC110244864"/>
</dbReference>
<evidence type="ECO:0000256" key="2">
    <source>
        <dbReference type="ARBA" id="ARBA00022475"/>
    </source>
</evidence>
<comment type="subcellular location">
    <subcellularLocation>
        <location evidence="1">Cell membrane</location>
        <topology evidence="1">Multi-pass membrane protein</topology>
    </subcellularLocation>
</comment>
<feature type="transmembrane region" description="Helical" evidence="6">
    <location>
        <begin position="136"/>
        <end position="156"/>
    </location>
</feature>
<organism evidence="8 9">
    <name type="scientific">Exaiptasia diaphana</name>
    <name type="common">Tropical sea anemone</name>
    <name type="synonym">Aiptasia pulchella</name>
    <dbReference type="NCBI Taxonomy" id="2652724"/>
    <lineage>
        <taxon>Eukaryota</taxon>
        <taxon>Metazoa</taxon>
        <taxon>Cnidaria</taxon>
        <taxon>Anthozoa</taxon>
        <taxon>Hexacorallia</taxon>
        <taxon>Actiniaria</taxon>
        <taxon>Aiptasiidae</taxon>
        <taxon>Exaiptasia</taxon>
    </lineage>
</organism>
<dbReference type="CDD" id="cd00637">
    <property type="entry name" value="7tm_classA_rhodopsin-like"/>
    <property type="match status" value="1"/>
</dbReference>
<keyword evidence="9" id="KW-1185">Reference proteome</keyword>
<keyword evidence="4 6" id="KW-1133">Transmembrane helix</keyword>
<keyword evidence="2" id="KW-1003">Cell membrane</keyword>
<evidence type="ECO:0000256" key="6">
    <source>
        <dbReference type="SAM" id="Phobius"/>
    </source>
</evidence>
<feature type="transmembrane region" description="Helical" evidence="6">
    <location>
        <begin position="257"/>
        <end position="276"/>
    </location>
</feature>
<evidence type="ECO:0000256" key="3">
    <source>
        <dbReference type="ARBA" id="ARBA00022692"/>
    </source>
</evidence>
<dbReference type="Pfam" id="PF00001">
    <property type="entry name" value="7tm_1"/>
    <property type="match status" value="2"/>
</dbReference>
<dbReference type="InterPro" id="IPR000276">
    <property type="entry name" value="GPCR_Rhodpsn"/>
</dbReference>
<evidence type="ECO:0000313" key="8">
    <source>
        <dbReference type="EnsemblMetazoa" id="XP_020906751.1"/>
    </source>
</evidence>
<dbReference type="GeneID" id="110244864"/>
<reference evidence="8" key="1">
    <citation type="submission" date="2022-11" db="UniProtKB">
        <authorList>
            <consortium name="EnsemblMetazoa"/>
        </authorList>
    </citation>
    <scope>IDENTIFICATION</scope>
</reference>
<dbReference type="OrthoDB" id="10042731at2759"/>
<evidence type="ECO:0000256" key="5">
    <source>
        <dbReference type="ARBA" id="ARBA00023136"/>
    </source>
</evidence>
<protein>
    <recommendedName>
        <fullName evidence="7">G-protein coupled receptors family 1 profile domain-containing protein</fullName>
    </recommendedName>
</protein>
<dbReference type="InterPro" id="IPR017452">
    <property type="entry name" value="GPCR_Rhodpsn_7TM"/>
</dbReference>
<feature type="transmembrane region" description="Helical" evidence="6">
    <location>
        <begin position="220"/>
        <end position="237"/>
    </location>
</feature>
<dbReference type="PRINTS" id="PR00237">
    <property type="entry name" value="GPCRRHODOPSN"/>
</dbReference>
<feature type="domain" description="G-protein coupled receptors family 1 profile" evidence="7">
    <location>
        <begin position="34"/>
        <end position="274"/>
    </location>
</feature>
<dbReference type="SUPFAM" id="SSF81321">
    <property type="entry name" value="Family A G protein-coupled receptor-like"/>
    <property type="match status" value="1"/>
</dbReference>